<keyword evidence="3" id="KW-1185">Reference proteome</keyword>
<dbReference type="RefSeq" id="WP_134437272.1">
    <property type="nucleotide sequence ID" value="NZ_SOML01000012.1"/>
</dbReference>
<feature type="chain" id="PRO_5021426371" description="DUF481 domain-containing protein" evidence="1">
    <location>
        <begin position="21"/>
        <end position="231"/>
    </location>
</feature>
<evidence type="ECO:0000256" key="1">
    <source>
        <dbReference type="SAM" id="SignalP"/>
    </source>
</evidence>
<proteinExistence type="predicted"/>
<sequence>MNKSISLLLLLMMSSLIMYSQSEIKRDSLANRLTPLKEIPKEPIIYQEPLIGSMDTELDRNESYDNVKSELPNYLDYKLKLTPDLRPRKLSSILSYSLNEYNYNYGMGNYRQGGIELIYKPLDKLTLSLGGYNVNYNILHSKYNDIVLNFNATYEFTDWMYLSIFGQYSANSLNNARFGGYMFAPQSSYGAVLRFKTSEKVDLNVGVERVFNSLTKNWETQGIFGPTIRLK</sequence>
<dbReference type="OrthoDB" id="1013770at2"/>
<protein>
    <recommendedName>
        <fullName evidence="4">DUF481 domain-containing protein</fullName>
    </recommendedName>
</protein>
<dbReference type="Proteomes" id="UP000297861">
    <property type="component" value="Unassembled WGS sequence"/>
</dbReference>
<evidence type="ECO:0008006" key="4">
    <source>
        <dbReference type="Google" id="ProtNLM"/>
    </source>
</evidence>
<organism evidence="2 3">
    <name type="scientific">Dysgonomonas capnocytophagoides</name>
    <dbReference type="NCBI Taxonomy" id="45254"/>
    <lineage>
        <taxon>Bacteria</taxon>
        <taxon>Pseudomonadati</taxon>
        <taxon>Bacteroidota</taxon>
        <taxon>Bacteroidia</taxon>
        <taxon>Bacteroidales</taxon>
        <taxon>Dysgonomonadaceae</taxon>
        <taxon>Dysgonomonas</taxon>
    </lineage>
</organism>
<reference evidence="2 3" key="1">
    <citation type="submission" date="2019-03" db="EMBL/GenBank/DDBJ databases">
        <title>San Antonio Military Medical Center submission to MRSN (WRAIR), pending publication.</title>
        <authorList>
            <person name="Blyth D.M."/>
            <person name="Mccarthy S.L."/>
            <person name="Schall S.E."/>
            <person name="Stam J.A."/>
            <person name="Ong A.C."/>
            <person name="Mcgann P.T."/>
        </authorList>
    </citation>
    <scope>NUCLEOTIDE SEQUENCE [LARGE SCALE GENOMIC DNA]</scope>
    <source>
        <strain evidence="2 3">MRSN571793</strain>
    </source>
</reference>
<accession>A0A4Y8L1T8</accession>
<dbReference type="AlphaFoldDB" id="A0A4Y8L1T8"/>
<gene>
    <name evidence="2" type="ORF">E2605_16625</name>
</gene>
<feature type="signal peptide" evidence="1">
    <location>
        <begin position="1"/>
        <end position="20"/>
    </location>
</feature>
<evidence type="ECO:0000313" key="3">
    <source>
        <dbReference type="Proteomes" id="UP000297861"/>
    </source>
</evidence>
<evidence type="ECO:0000313" key="2">
    <source>
        <dbReference type="EMBL" id="TFD93773.1"/>
    </source>
</evidence>
<name>A0A4Y8L1T8_9BACT</name>
<comment type="caution">
    <text evidence="2">The sequence shown here is derived from an EMBL/GenBank/DDBJ whole genome shotgun (WGS) entry which is preliminary data.</text>
</comment>
<keyword evidence="1" id="KW-0732">Signal</keyword>
<dbReference type="EMBL" id="SOML01000012">
    <property type="protein sequence ID" value="TFD93773.1"/>
    <property type="molecule type" value="Genomic_DNA"/>
</dbReference>